<dbReference type="RefSeq" id="XP_040625150.1">
    <property type="nucleotide sequence ID" value="XM_040770698.1"/>
</dbReference>
<name>M5G3B8_DACPD</name>
<keyword evidence="3 14" id="KW-0808">Transferase</keyword>
<evidence type="ECO:0000256" key="8">
    <source>
        <dbReference type="ARBA" id="ARBA00023136"/>
    </source>
</evidence>
<comment type="subcellular location">
    <subcellularLocation>
        <location evidence="1">Mitochondrion inner membrane</location>
        <topology evidence="1">Peripheral membrane protein</topology>
        <orientation evidence="1">Intermembrane side</orientation>
    </subcellularLocation>
    <subcellularLocation>
        <location evidence="10">Mitochondrion outer membrane</location>
        <topology evidence="10">Peripheral membrane protein</topology>
        <orientation evidence="10">Intermembrane side</orientation>
    </subcellularLocation>
</comment>
<keyword evidence="5" id="KW-0999">Mitochondrion inner membrane</keyword>
<dbReference type="STRING" id="1858805.M5G3B8"/>
<feature type="domain" description="Phospholipid/glycerol acyltransferase" evidence="13">
    <location>
        <begin position="53"/>
        <end position="182"/>
    </location>
</feature>
<dbReference type="Proteomes" id="UP000030653">
    <property type="component" value="Unassembled WGS sequence"/>
</dbReference>
<evidence type="ECO:0000256" key="7">
    <source>
        <dbReference type="ARBA" id="ARBA00023128"/>
    </source>
</evidence>
<dbReference type="EMBL" id="JH795874">
    <property type="protein sequence ID" value="EJT98252.1"/>
    <property type="molecule type" value="Genomic_DNA"/>
</dbReference>
<keyword evidence="15" id="KW-1185">Reference proteome</keyword>
<accession>M5G3B8</accession>
<comment type="catalytic activity">
    <reaction evidence="11">
        <text>1'-[1,2-diacyl-sn-glycero-3-phospho],3'-[1-acyl-sn-glycero-3-phospho]-glycerol + a 1,2-diacyl-sn-glycero-3-phosphocholine = a cardiolipin + a 1-acyl-sn-glycero-3-phosphocholine</text>
        <dbReference type="Rhea" id="RHEA:33731"/>
        <dbReference type="ChEBI" id="CHEBI:57643"/>
        <dbReference type="ChEBI" id="CHEBI:58168"/>
        <dbReference type="ChEBI" id="CHEBI:62237"/>
        <dbReference type="ChEBI" id="CHEBI:64743"/>
    </reaction>
    <physiologicalReaction direction="left-to-right" evidence="11">
        <dbReference type="Rhea" id="RHEA:33732"/>
    </physiologicalReaction>
    <physiologicalReaction direction="right-to-left" evidence="11">
        <dbReference type="Rhea" id="RHEA:33733"/>
    </physiologicalReaction>
</comment>
<keyword evidence="9 14" id="KW-0012">Acyltransferase</keyword>
<dbReference type="GO" id="GO:0047184">
    <property type="term" value="F:1-acylglycerophosphocholine O-acyltransferase activity"/>
    <property type="evidence" value="ECO:0007669"/>
    <property type="project" value="TreeGrafter"/>
</dbReference>
<dbReference type="CDD" id="cd07989">
    <property type="entry name" value="LPLAT_AGPAT-like"/>
    <property type="match status" value="1"/>
</dbReference>
<protein>
    <recommendedName>
        <fullName evidence="12">Tafazzin family protein</fullName>
    </recommendedName>
</protein>
<dbReference type="PANTHER" id="PTHR12497">
    <property type="entry name" value="TAZ PROTEIN TAFAZZIN"/>
    <property type="match status" value="1"/>
</dbReference>
<dbReference type="SUPFAM" id="SSF69593">
    <property type="entry name" value="Glycerol-3-phosphate (1)-acyltransferase"/>
    <property type="match status" value="1"/>
</dbReference>
<organism evidence="14 15">
    <name type="scientific">Dacryopinax primogenitus (strain DJM 731)</name>
    <name type="common">Brown rot fungus</name>
    <dbReference type="NCBI Taxonomy" id="1858805"/>
    <lineage>
        <taxon>Eukaryota</taxon>
        <taxon>Fungi</taxon>
        <taxon>Dikarya</taxon>
        <taxon>Basidiomycota</taxon>
        <taxon>Agaricomycotina</taxon>
        <taxon>Dacrymycetes</taxon>
        <taxon>Dacrymycetales</taxon>
        <taxon>Dacrymycetaceae</taxon>
        <taxon>Dacryopinax</taxon>
    </lineage>
</organism>
<sequence>MKYLQISSCTVGAVGLLCKAFLRWGCKEVKVEGLDVLVKALEDKSRRDNGTGILTVCNHISVLDDPLIWGVMPTYTYFDPNLSRWTLGASDIIFTNPLFGVFFRTGQVFETFRGGGIYQTAVDDAIRTLDDGRWIHIYPEGKINQPCYNPAGGLFPFKWGMGRMIMEAKSMPIIIPMWITGTDQVMPEPRYFPNKFPVPGNRLSITFSHDPKLNDAVGDIRAQWLARGRPEAETANTRSRVTARIKDSVQALRNRIQAASSTR</sequence>
<evidence type="ECO:0000256" key="11">
    <source>
        <dbReference type="ARBA" id="ARBA00047906"/>
    </source>
</evidence>
<dbReference type="GO" id="GO:0035965">
    <property type="term" value="P:cardiolipin acyl-chain remodeling"/>
    <property type="evidence" value="ECO:0007669"/>
    <property type="project" value="TreeGrafter"/>
</dbReference>
<evidence type="ECO:0000313" key="15">
    <source>
        <dbReference type="Proteomes" id="UP000030653"/>
    </source>
</evidence>
<dbReference type="GeneID" id="63685760"/>
<dbReference type="InterPro" id="IPR000872">
    <property type="entry name" value="Tafazzin"/>
</dbReference>
<keyword evidence="4" id="KW-1000">Mitochondrion outer membrane</keyword>
<dbReference type="OrthoDB" id="193467at2759"/>
<dbReference type="Pfam" id="PF01553">
    <property type="entry name" value="Acyltransferase"/>
    <property type="match status" value="1"/>
</dbReference>
<reference evidence="14 15" key="1">
    <citation type="journal article" date="2012" name="Science">
        <title>The Paleozoic origin of enzymatic lignin decomposition reconstructed from 31 fungal genomes.</title>
        <authorList>
            <person name="Floudas D."/>
            <person name="Binder M."/>
            <person name="Riley R."/>
            <person name="Barry K."/>
            <person name="Blanchette R.A."/>
            <person name="Henrissat B."/>
            <person name="Martinez A.T."/>
            <person name="Otillar R."/>
            <person name="Spatafora J.W."/>
            <person name="Yadav J.S."/>
            <person name="Aerts A."/>
            <person name="Benoit I."/>
            <person name="Boyd A."/>
            <person name="Carlson A."/>
            <person name="Copeland A."/>
            <person name="Coutinho P.M."/>
            <person name="de Vries R.P."/>
            <person name="Ferreira P."/>
            <person name="Findley K."/>
            <person name="Foster B."/>
            <person name="Gaskell J."/>
            <person name="Glotzer D."/>
            <person name="Gorecki P."/>
            <person name="Heitman J."/>
            <person name="Hesse C."/>
            <person name="Hori C."/>
            <person name="Igarashi K."/>
            <person name="Jurgens J.A."/>
            <person name="Kallen N."/>
            <person name="Kersten P."/>
            <person name="Kohler A."/>
            <person name="Kuees U."/>
            <person name="Kumar T.K.A."/>
            <person name="Kuo A."/>
            <person name="LaButti K."/>
            <person name="Larrondo L.F."/>
            <person name="Lindquist E."/>
            <person name="Ling A."/>
            <person name="Lombard V."/>
            <person name="Lucas S."/>
            <person name="Lundell T."/>
            <person name="Martin R."/>
            <person name="McLaughlin D.J."/>
            <person name="Morgenstern I."/>
            <person name="Morin E."/>
            <person name="Murat C."/>
            <person name="Nagy L.G."/>
            <person name="Nolan M."/>
            <person name="Ohm R.A."/>
            <person name="Patyshakuliyeva A."/>
            <person name="Rokas A."/>
            <person name="Ruiz-Duenas F.J."/>
            <person name="Sabat G."/>
            <person name="Salamov A."/>
            <person name="Samejima M."/>
            <person name="Schmutz J."/>
            <person name="Slot J.C."/>
            <person name="St John F."/>
            <person name="Stenlid J."/>
            <person name="Sun H."/>
            <person name="Sun S."/>
            <person name="Syed K."/>
            <person name="Tsang A."/>
            <person name="Wiebenga A."/>
            <person name="Young D."/>
            <person name="Pisabarro A."/>
            <person name="Eastwood D.C."/>
            <person name="Martin F."/>
            <person name="Cullen D."/>
            <person name="Grigoriev I.V."/>
            <person name="Hibbett D.S."/>
        </authorList>
    </citation>
    <scope>NUCLEOTIDE SEQUENCE [LARGE SCALE GENOMIC DNA]</scope>
    <source>
        <strain evidence="14 15">DJM-731 SS1</strain>
    </source>
</reference>
<dbReference type="OMA" id="EIMFTNP"/>
<evidence type="ECO:0000259" key="13">
    <source>
        <dbReference type="SMART" id="SM00563"/>
    </source>
</evidence>
<keyword evidence="7" id="KW-0496">Mitochondrion</keyword>
<dbReference type="GO" id="GO:0005741">
    <property type="term" value="C:mitochondrial outer membrane"/>
    <property type="evidence" value="ECO:0007669"/>
    <property type="project" value="UniProtKB-SubCell"/>
</dbReference>
<evidence type="ECO:0000256" key="6">
    <source>
        <dbReference type="ARBA" id="ARBA00023098"/>
    </source>
</evidence>
<evidence type="ECO:0000256" key="10">
    <source>
        <dbReference type="ARBA" id="ARBA00024323"/>
    </source>
</evidence>
<dbReference type="SMART" id="SM00563">
    <property type="entry name" value="PlsC"/>
    <property type="match status" value="1"/>
</dbReference>
<evidence type="ECO:0000256" key="4">
    <source>
        <dbReference type="ARBA" id="ARBA00022787"/>
    </source>
</evidence>
<dbReference type="PANTHER" id="PTHR12497:SF0">
    <property type="entry name" value="TAFAZZIN"/>
    <property type="match status" value="1"/>
</dbReference>
<evidence type="ECO:0000256" key="5">
    <source>
        <dbReference type="ARBA" id="ARBA00022792"/>
    </source>
</evidence>
<dbReference type="AlphaFoldDB" id="M5G3B8"/>
<dbReference type="PRINTS" id="PR00979">
    <property type="entry name" value="TAFAZZIN"/>
</dbReference>
<proteinExistence type="inferred from homology"/>
<gene>
    <name evidence="14" type="ORF">DACRYDRAFT_118960</name>
</gene>
<evidence type="ECO:0000256" key="2">
    <source>
        <dbReference type="ARBA" id="ARBA00010524"/>
    </source>
</evidence>
<evidence type="ECO:0000256" key="9">
    <source>
        <dbReference type="ARBA" id="ARBA00023315"/>
    </source>
</evidence>
<keyword evidence="8" id="KW-0472">Membrane</keyword>
<evidence type="ECO:0000256" key="12">
    <source>
        <dbReference type="RuleBase" id="RU365062"/>
    </source>
</evidence>
<evidence type="ECO:0000256" key="3">
    <source>
        <dbReference type="ARBA" id="ARBA00022679"/>
    </source>
</evidence>
<dbReference type="GO" id="GO:0007007">
    <property type="term" value="P:inner mitochondrial membrane organization"/>
    <property type="evidence" value="ECO:0007669"/>
    <property type="project" value="TreeGrafter"/>
</dbReference>
<evidence type="ECO:0000256" key="1">
    <source>
        <dbReference type="ARBA" id="ARBA00004137"/>
    </source>
</evidence>
<dbReference type="HOGENOM" id="CLU_046747_0_1_1"/>
<evidence type="ECO:0000313" key="14">
    <source>
        <dbReference type="EMBL" id="EJT98252.1"/>
    </source>
</evidence>
<dbReference type="InterPro" id="IPR002123">
    <property type="entry name" value="Plipid/glycerol_acylTrfase"/>
</dbReference>
<dbReference type="GO" id="GO:0005743">
    <property type="term" value="C:mitochondrial inner membrane"/>
    <property type="evidence" value="ECO:0007669"/>
    <property type="project" value="UniProtKB-SubCell"/>
</dbReference>
<keyword evidence="6" id="KW-0443">Lipid metabolism</keyword>
<comment type="similarity">
    <text evidence="2 12">Belongs to the taffazin family.</text>
</comment>